<evidence type="ECO:0000313" key="2">
    <source>
        <dbReference type="Proteomes" id="UP000295620"/>
    </source>
</evidence>
<organism evidence="1 2">
    <name type="scientific">Pedobacter metabolipauper</name>
    <dbReference type="NCBI Taxonomy" id="425513"/>
    <lineage>
        <taxon>Bacteria</taxon>
        <taxon>Pseudomonadati</taxon>
        <taxon>Bacteroidota</taxon>
        <taxon>Sphingobacteriia</taxon>
        <taxon>Sphingobacteriales</taxon>
        <taxon>Sphingobacteriaceae</taxon>
        <taxon>Pedobacter</taxon>
    </lineage>
</organism>
<sequence length="30" mass="3377">MHNQIKDISTLYAGMMGRNEEIKKMAPGVI</sequence>
<accession>A0A4R6SUR7</accession>
<dbReference type="AlphaFoldDB" id="A0A4R6SUR7"/>
<comment type="caution">
    <text evidence="1">The sequence shown here is derived from an EMBL/GenBank/DDBJ whole genome shotgun (WGS) entry which is preliminary data.</text>
</comment>
<reference evidence="1 2" key="1">
    <citation type="submission" date="2019-03" db="EMBL/GenBank/DDBJ databases">
        <title>Genomic Encyclopedia of Archaeal and Bacterial Type Strains, Phase II (KMG-II): from individual species to whole genera.</title>
        <authorList>
            <person name="Goeker M."/>
        </authorList>
    </citation>
    <scope>NUCLEOTIDE SEQUENCE [LARGE SCALE GENOMIC DNA]</scope>
    <source>
        <strain evidence="1 2">DSM 19035</strain>
    </source>
</reference>
<dbReference type="Proteomes" id="UP000295620">
    <property type="component" value="Unassembled WGS sequence"/>
</dbReference>
<name>A0A4R6SUR7_9SPHI</name>
<evidence type="ECO:0000313" key="1">
    <source>
        <dbReference type="EMBL" id="TDQ09490.1"/>
    </source>
</evidence>
<protein>
    <submittedName>
        <fullName evidence="1">Uncharacterized protein</fullName>
    </submittedName>
</protein>
<dbReference type="EMBL" id="SNYC01000004">
    <property type="protein sequence ID" value="TDQ09490.1"/>
    <property type="molecule type" value="Genomic_DNA"/>
</dbReference>
<gene>
    <name evidence="1" type="ORF">ATK78_1645</name>
</gene>
<keyword evidence="2" id="KW-1185">Reference proteome</keyword>
<proteinExistence type="predicted"/>